<evidence type="ECO:0000313" key="7">
    <source>
        <dbReference type="Proteomes" id="UP000727407"/>
    </source>
</evidence>
<dbReference type="Proteomes" id="UP000727407">
    <property type="component" value="Unassembled WGS sequence"/>
</dbReference>
<comment type="similarity">
    <text evidence="3">Belongs to the eukaryotic/archaeal RNase P protein component 1 family.</text>
</comment>
<name>A0A8J4X7Z2_CLAMG</name>
<dbReference type="GO" id="GO:0005634">
    <property type="term" value="C:nucleus"/>
    <property type="evidence" value="ECO:0007669"/>
    <property type="project" value="UniProtKB-SubCell"/>
</dbReference>
<dbReference type="PANTHER" id="PTHR13348:SF0">
    <property type="entry name" value="RIBONUCLEASE P PROTEIN SUBUNIT P29"/>
    <property type="match status" value="1"/>
</dbReference>
<dbReference type="GO" id="GO:0006364">
    <property type="term" value="P:rRNA processing"/>
    <property type="evidence" value="ECO:0007669"/>
    <property type="project" value="TreeGrafter"/>
</dbReference>
<dbReference type="InterPro" id="IPR016848">
    <property type="entry name" value="RNase_P/MRP_Rpp29-subunit"/>
</dbReference>
<proteinExistence type="inferred from homology"/>
<feature type="non-terminal residue" evidence="6">
    <location>
        <position position="172"/>
    </location>
</feature>
<keyword evidence="7" id="KW-1185">Reference proteome</keyword>
<dbReference type="GO" id="GO:0033204">
    <property type="term" value="F:ribonuclease P RNA binding"/>
    <property type="evidence" value="ECO:0007669"/>
    <property type="project" value="InterPro"/>
</dbReference>
<dbReference type="EMBL" id="QNUK01001171">
    <property type="protein sequence ID" value="KAF5886543.1"/>
    <property type="molecule type" value="Genomic_DNA"/>
</dbReference>
<sequence length="172" mass="19671">VVQHRLPPDEGALLGVQSERGGDAETFTRAFLKSSTSREKGEKAEAMLEHKAVVLHFTRERKTRRTRTKAKGLNAKERRALGVFQLKPEHQKYDLFLPLHDLWKQYITELCNGLRPESNVQVMQQKLLKADFHGAILTVVRSKCPSYVGSTGILVQELKHVFKIITQENRLK</sequence>
<protein>
    <recommendedName>
        <fullName evidence="4">Ribonuclease P protein subunit p29</fullName>
    </recommendedName>
</protein>
<comment type="caution">
    <text evidence="6">The sequence shown here is derived from an EMBL/GenBank/DDBJ whole genome shotgun (WGS) entry which is preliminary data.</text>
</comment>
<comment type="subunit">
    <text evidence="5">Component of nuclear RNase P and RNase MRP ribonucleoproteins. RNase P consists of a catalytic RNA moiety and 10 different protein chains; POP1, POP4, POP5, POP7, RPP14, RPP21, RPP25, RPP30, RPP38 and RPP40. Within the RNase P complex, POP1, POP7 and RPP25 form the 'finger' subcomplex, POP5, RPP14, RPP40 and homodimeric RPP30 form the 'palm' subcomplex, and RPP21, POP4 and RPP38 form the 'wrist' subcomplex. All subunits of the RNase P complex interact with the catalytic RNA. Several subunits of RNase P are also part of the RNase MRP complex. RNase MRP consists of a catalytic RNA moiety and about 8 protein subunits; POP1, POP7, RPP25, RPP30, RPP38, RPP40 and possibly also POP4 and POP5.</text>
</comment>
<gene>
    <name evidence="6" type="primary">pop4</name>
    <name evidence="6" type="ORF">DAT39_022488</name>
</gene>
<evidence type="ECO:0000256" key="3">
    <source>
        <dbReference type="ARBA" id="ARBA00006181"/>
    </source>
</evidence>
<dbReference type="AlphaFoldDB" id="A0A8J4X7Z2"/>
<dbReference type="GO" id="GO:0000172">
    <property type="term" value="C:ribonuclease MRP complex"/>
    <property type="evidence" value="ECO:0007669"/>
    <property type="project" value="InterPro"/>
</dbReference>
<dbReference type="Gene3D" id="2.30.30.210">
    <property type="entry name" value="Ribonuclease P/MRP, subunit p29"/>
    <property type="match status" value="1"/>
</dbReference>
<dbReference type="SUPFAM" id="SSF101744">
    <property type="entry name" value="Rof/RNase P subunit-like"/>
    <property type="match status" value="1"/>
</dbReference>
<dbReference type="InterPro" id="IPR023534">
    <property type="entry name" value="Rof/RNase_P-like"/>
</dbReference>
<evidence type="ECO:0000256" key="5">
    <source>
        <dbReference type="ARBA" id="ARBA00046486"/>
    </source>
</evidence>
<evidence type="ECO:0000256" key="4">
    <source>
        <dbReference type="ARBA" id="ARBA00016225"/>
    </source>
</evidence>
<comment type="function">
    <text evidence="1">Component of ribonuclease P, a ribonucleoprotein complex that generates mature tRNA molecules by cleaving their 5'-ends.</text>
</comment>
<accession>A0A8J4X7Z2</accession>
<comment type="subcellular location">
    <subcellularLocation>
        <location evidence="2">Nucleus</location>
    </subcellularLocation>
</comment>
<dbReference type="GO" id="GO:0001682">
    <property type="term" value="P:tRNA 5'-leader removal"/>
    <property type="evidence" value="ECO:0007669"/>
    <property type="project" value="InterPro"/>
</dbReference>
<feature type="non-terminal residue" evidence="6">
    <location>
        <position position="1"/>
    </location>
</feature>
<dbReference type="InterPro" id="IPR002730">
    <property type="entry name" value="Rpp29/RNP1"/>
</dbReference>
<organism evidence="6 7">
    <name type="scientific">Clarias magur</name>
    <name type="common">Asian catfish</name>
    <name type="synonym">Macropteronotus magur</name>
    <dbReference type="NCBI Taxonomy" id="1594786"/>
    <lineage>
        <taxon>Eukaryota</taxon>
        <taxon>Metazoa</taxon>
        <taxon>Chordata</taxon>
        <taxon>Craniata</taxon>
        <taxon>Vertebrata</taxon>
        <taxon>Euteleostomi</taxon>
        <taxon>Actinopterygii</taxon>
        <taxon>Neopterygii</taxon>
        <taxon>Teleostei</taxon>
        <taxon>Ostariophysi</taxon>
        <taxon>Siluriformes</taxon>
        <taxon>Clariidae</taxon>
        <taxon>Clarias</taxon>
    </lineage>
</organism>
<reference evidence="6" key="1">
    <citation type="submission" date="2020-07" db="EMBL/GenBank/DDBJ databases">
        <title>Clarias magur genome sequencing, assembly and annotation.</title>
        <authorList>
            <person name="Kushwaha B."/>
            <person name="Kumar R."/>
            <person name="Das P."/>
            <person name="Joshi C.G."/>
            <person name="Kumar D."/>
            <person name="Nagpure N.S."/>
            <person name="Pandey M."/>
            <person name="Agarwal S."/>
            <person name="Srivastava S."/>
            <person name="Singh M."/>
            <person name="Sahoo L."/>
            <person name="Jayasankar P."/>
            <person name="Meher P.K."/>
            <person name="Koringa P.G."/>
            <person name="Iquebal M.A."/>
            <person name="Das S.P."/>
            <person name="Bit A."/>
            <person name="Patnaik S."/>
            <person name="Patel N."/>
            <person name="Shah T.M."/>
            <person name="Hinsu A."/>
            <person name="Jena J.K."/>
        </authorList>
    </citation>
    <scope>NUCLEOTIDE SEQUENCE</scope>
    <source>
        <strain evidence="6">CIFAMagur01</strain>
        <tissue evidence="6">Testis</tissue>
    </source>
</reference>
<dbReference type="InterPro" id="IPR036980">
    <property type="entry name" value="RNase_P/MRP_Rpp29_sf"/>
</dbReference>
<dbReference type="Pfam" id="PF01868">
    <property type="entry name" value="RNase_P-MRP_p29"/>
    <property type="match status" value="1"/>
</dbReference>
<evidence type="ECO:0000256" key="1">
    <source>
        <dbReference type="ARBA" id="ARBA00002435"/>
    </source>
</evidence>
<dbReference type="PANTHER" id="PTHR13348">
    <property type="entry name" value="RIBONUCLEASE P SUBUNIT P29"/>
    <property type="match status" value="1"/>
</dbReference>
<dbReference type="GO" id="GO:0030677">
    <property type="term" value="C:ribonuclease P complex"/>
    <property type="evidence" value="ECO:0007669"/>
    <property type="project" value="InterPro"/>
</dbReference>
<evidence type="ECO:0000313" key="6">
    <source>
        <dbReference type="EMBL" id="KAF5886543.1"/>
    </source>
</evidence>
<dbReference type="OrthoDB" id="124041at2759"/>
<evidence type="ECO:0000256" key="2">
    <source>
        <dbReference type="ARBA" id="ARBA00004123"/>
    </source>
</evidence>